<dbReference type="GO" id="GO:0005854">
    <property type="term" value="C:nascent polypeptide-associated complex"/>
    <property type="evidence" value="ECO:0007669"/>
    <property type="project" value="InterPro"/>
</dbReference>
<evidence type="ECO:0000256" key="4">
    <source>
        <dbReference type="SAM" id="MobiDB-lite"/>
    </source>
</evidence>
<comment type="similarity">
    <text evidence="1">Belongs to the NAC-alpha family.</text>
</comment>
<sequence>MTKHEAEIEEELPEVDGPEVSSHPNQSRGEKKARKALAKTGLVSVKDISRVTIRKAKNVS</sequence>
<reference evidence="6" key="1">
    <citation type="submission" date="2020-05" db="EMBL/GenBank/DDBJ databases">
        <title>Phylogenomic resolution of chytrid fungi.</title>
        <authorList>
            <person name="Stajich J.E."/>
            <person name="Amses K."/>
            <person name="Simmons R."/>
            <person name="Seto K."/>
            <person name="Myers J."/>
            <person name="Bonds A."/>
            <person name="Quandt C.A."/>
            <person name="Barry K."/>
            <person name="Liu P."/>
            <person name="Grigoriev I."/>
            <person name="Longcore J.E."/>
            <person name="James T.Y."/>
        </authorList>
    </citation>
    <scope>NUCLEOTIDE SEQUENCE</scope>
    <source>
        <strain evidence="6">JEL0476</strain>
    </source>
</reference>
<dbReference type="InterPro" id="IPR016641">
    <property type="entry name" value="EGD2/NACA0like"/>
</dbReference>
<dbReference type="Pfam" id="PF01849">
    <property type="entry name" value="NAC"/>
    <property type="match status" value="1"/>
</dbReference>
<dbReference type="Proteomes" id="UP001211065">
    <property type="component" value="Unassembled WGS sequence"/>
</dbReference>
<evidence type="ECO:0000256" key="1">
    <source>
        <dbReference type="ARBA" id="ARBA00009882"/>
    </source>
</evidence>
<dbReference type="InterPro" id="IPR038187">
    <property type="entry name" value="NAC_A/B_dom_sf"/>
</dbReference>
<evidence type="ECO:0000259" key="5">
    <source>
        <dbReference type="Pfam" id="PF01849"/>
    </source>
</evidence>
<protein>
    <recommendedName>
        <fullName evidence="2">Nascent polypeptide-associated complex subunit alpha</fullName>
    </recommendedName>
    <alternativeName>
        <fullName evidence="3">Alpha-NAC</fullName>
    </alternativeName>
</protein>
<evidence type="ECO:0000256" key="2">
    <source>
        <dbReference type="ARBA" id="ARBA00014437"/>
    </source>
</evidence>
<organism evidence="6 7">
    <name type="scientific">Clydaea vesicula</name>
    <dbReference type="NCBI Taxonomy" id="447962"/>
    <lineage>
        <taxon>Eukaryota</taxon>
        <taxon>Fungi</taxon>
        <taxon>Fungi incertae sedis</taxon>
        <taxon>Chytridiomycota</taxon>
        <taxon>Chytridiomycota incertae sedis</taxon>
        <taxon>Chytridiomycetes</taxon>
        <taxon>Lobulomycetales</taxon>
        <taxon>Lobulomycetaceae</taxon>
        <taxon>Clydaea</taxon>
    </lineage>
</organism>
<dbReference type="PANTHER" id="PTHR21713">
    <property type="entry name" value="NASCENT POLYPEPTIDE ASSOCIATED COMPLEX ALPHA SUBUNIT-RELATED"/>
    <property type="match status" value="1"/>
</dbReference>
<gene>
    <name evidence="6" type="ORF">HK099_002815</name>
</gene>
<name>A0AAD5U5L4_9FUNG</name>
<feature type="domain" description="NAC-A/B" evidence="5">
    <location>
        <begin position="30"/>
        <end position="58"/>
    </location>
</feature>
<feature type="region of interest" description="Disordered" evidence="4">
    <location>
        <begin position="1"/>
        <end position="36"/>
    </location>
</feature>
<proteinExistence type="inferred from homology"/>
<keyword evidence="7" id="KW-1185">Reference proteome</keyword>
<accession>A0AAD5U5L4</accession>
<dbReference type="EMBL" id="JADGJW010000197">
    <property type="protein sequence ID" value="KAJ3221998.1"/>
    <property type="molecule type" value="Genomic_DNA"/>
</dbReference>
<dbReference type="Gene3D" id="2.20.70.30">
    <property type="entry name" value="Nascent polypeptide-associated complex domain"/>
    <property type="match status" value="1"/>
</dbReference>
<evidence type="ECO:0000256" key="3">
    <source>
        <dbReference type="ARBA" id="ARBA00030300"/>
    </source>
</evidence>
<dbReference type="InterPro" id="IPR002715">
    <property type="entry name" value="Nas_poly-pep-assoc_cplx_dom"/>
</dbReference>
<evidence type="ECO:0000313" key="6">
    <source>
        <dbReference type="EMBL" id="KAJ3221998.1"/>
    </source>
</evidence>
<comment type="caution">
    <text evidence="6">The sequence shown here is derived from an EMBL/GenBank/DDBJ whole genome shotgun (WGS) entry which is preliminary data.</text>
</comment>
<evidence type="ECO:0000313" key="7">
    <source>
        <dbReference type="Proteomes" id="UP001211065"/>
    </source>
</evidence>
<feature type="compositionally biased region" description="Acidic residues" evidence="4">
    <location>
        <begin position="7"/>
        <end position="17"/>
    </location>
</feature>
<dbReference type="AlphaFoldDB" id="A0AAD5U5L4"/>